<dbReference type="Gene3D" id="3.30.390.50">
    <property type="entry name" value="CO dehydrogenase flavoprotein, C-terminal domain"/>
    <property type="match status" value="1"/>
</dbReference>
<dbReference type="SUPFAM" id="SSF56176">
    <property type="entry name" value="FAD-binding/transporter-associated domain-like"/>
    <property type="match status" value="1"/>
</dbReference>
<evidence type="ECO:0000259" key="4">
    <source>
        <dbReference type="PROSITE" id="PS51387"/>
    </source>
</evidence>
<dbReference type="PANTHER" id="PTHR42659:SF2">
    <property type="entry name" value="XANTHINE DEHYDROGENASE SUBUNIT C-RELATED"/>
    <property type="match status" value="1"/>
</dbReference>
<dbReference type="InterPro" id="IPR016166">
    <property type="entry name" value="FAD-bd_PCMH"/>
</dbReference>
<dbReference type="InterPro" id="IPR051312">
    <property type="entry name" value="Diverse_Substr_Oxidored"/>
</dbReference>
<keyword evidence="2" id="KW-0274">FAD</keyword>
<dbReference type="Pfam" id="PF00941">
    <property type="entry name" value="FAD_binding_5"/>
    <property type="match status" value="1"/>
</dbReference>
<keyword evidence="1" id="KW-0285">Flavoprotein</keyword>
<dbReference type="RefSeq" id="WP_380965250.1">
    <property type="nucleotide sequence ID" value="NZ_JBHTCO010000005.1"/>
</dbReference>
<evidence type="ECO:0000256" key="3">
    <source>
        <dbReference type="ARBA" id="ARBA00023002"/>
    </source>
</evidence>
<gene>
    <name evidence="5" type="ORF">ACFQRG_07555</name>
</gene>
<dbReference type="Pfam" id="PF03450">
    <property type="entry name" value="CO_deh_flav_C"/>
    <property type="match status" value="1"/>
</dbReference>
<evidence type="ECO:0000313" key="5">
    <source>
        <dbReference type="EMBL" id="MFC7392842.1"/>
    </source>
</evidence>
<evidence type="ECO:0000256" key="1">
    <source>
        <dbReference type="ARBA" id="ARBA00022630"/>
    </source>
</evidence>
<sequence>MKPAVFDYYNPESLKESLVLLDKYGFDAKILSGGQSLVPMMNMRLARPEILIDINNIEELNYIRLKEDEMIIGGLTRHCQIENSEEVKNACPLLTEGIKLIGHSQIRSRGTIGGSIVHADPTAELPVILTTLNGTVTLASNEGERTLSTDEFFLTYLTTTIEPNEILVSVQIPLPKPRSGQAIEEFTLRSGDFAIVLASAAVTLDASGQVEEARLVLGGVDGIPVVLDEVTDQLIGKTADDDLIKDAANIIEDLIDPEPDIHATAEYRKDLSKTLSRRVLERAIRRASKV</sequence>
<dbReference type="SMART" id="SM01092">
    <property type="entry name" value="CO_deh_flav_C"/>
    <property type="match status" value="1"/>
</dbReference>
<dbReference type="InterPro" id="IPR005107">
    <property type="entry name" value="CO_DH_flav_C"/>
</dbReference>
<dbReference type="SUPFAM" id="SSF55447">
    <property type="entry name" value="CO dehydrogenase flavoprotein C-terminal domain-like"/>
    <property type="match status" value="1"/>
</dbReference>
<name>A0ABW2PW06_9BACL</name>
<dbReference type="PROSITE" id="PS51387">
    <property type="entry name" value="FAD_PCMH"/>
    <property type="match status" value="1"/>
</dbReference>
<keyword evidence="6" id="KW-1185">Reference proteome</keyword>
<feature type="domain" description="FAD-binding PCMH-type" evidence="4">
    <location>
        <begin position="1"/>
        <end position="177"/>
    </location>
</feature>
<dbReference type="EMBL" id="JBHTCO010000005">
    <property type="protein sequence ID" value="MFC7392842.1"/>
    <property type="molecule type" value="Genomic_DNA"/>
</dbReference>
<dbReference type="Proteomes" id="UP001596505">
    <property type="component" value="Unassembled WGS sequence"/>
</dbReference>
<keyword evidence="3" id="KW-0560">Oxidoreductase</keyword>
<dbReference type="InterPro" id="IPR036683">
    <property type="entry name" value="CO_DH_flav_C_dom_sf"/>
</dbReference>
<dbReference type="InterPro" id="IPR016169">
    <property type="entry name" value="FAD-bd_PCMH_sub2"/>
</dbReference>
<dbReference type="InterPro" id="IPR036318">
    <property type="entry name" value="FAD-bd_PCMH-like_sf"/>
</dbReference>
<accession>A0ABW2PW06</accession>
<dbReference type="InterPro" id="IPR002346">
    <property type="entry name" value="Mopterin_DH_FAD-bd"/>
</dbReference>
<proteinExistence type="predicted"/>
<dbReference type="Gene3D" id="3.30.465.10">
    <property type="match status" value="1"/>
</dbReference>
<reference evidence="6" key="1">
    <citation type="journal article" date="2019" name="Int. J. Syst. Evol. Microbiol.">
        <title>The Global Catalogue of Microorganisms (GCM) 10K type strain sequencing project: providing services to taxonomists for standard genome sequencing and annotation.</title>
        <authorList>
            <consortium name="The Broad Institute Genomics Platform"/>
            <consortium name="The Broad Institute Genome Sequencing Center for Infectious Disease"/>
            <person name="Wu L."/>
            <person name="Ma J."/>
        </authorList>
    </citation>
    <scope>NUCLEOTIDE SEQUENCE [LARGE SCALE GENOMIC DNA]</scope>
    <source>
        <strain evidence="6">CGMCC 1.16305</strain>
    </source>
</reference>
<evidence type="ECO:0000313" key="6">
    <source>
        <dbReference type="Proteomes" id="UP001596505"/>
    </source>
</evidence>
<dbReference type="Gene3D" id="3.30.43.10">
    <property type="entry name" value="Uridine Diphospho-n-acetylenolpyruvylglucosamine Reductase, domain 2"/>
    <property type="match status" value="1"/>
</dbReference>
<protein>
    <submittedName>
        <fullName evidence="5">FAD binding domain-containing protein</fullName>
    </submittedName>
</protein>
<organism evidence="5 6">
    <name type="scientific">Scopulibacillus cellulosilyticus</name>
    <dbReference type="NCBI Taxonomy" id="2665665"/>
    <lineage>
        <taxon>Bacteria</taxon>
        <taxon>Bacillati</taxon>
        <taxon>Bacillota</taxon>
        <taxon>Bacilli</taxon>
        <taxon>Bacillales</taxon>
        <taxon>Sporolactobacillaceae</taxon>
        <taxon>Scopulibacillus</taxon>
    </lineage>
</organism>
<evidence type="ECO:0000256" key="2">
    <source>
        <dbReference type="ARBA" id="ARBA00022827"/>
    </source>
</evidence>
<comment type="caution">
    <text evidence="5">The sequence shown here is derived from an EMBL/GenBank/DDBJ whole genome shotgun (WGS) entry which is preliminary data.</text>
</comment>
<dbReference type="InterPro" id="IPR016167">
    <property type="entry name" value="FAD-bd_PCMH_sub1"/>
</dbReference>
<dbReference type="PANTHER" id="PTHR42659">
    <property type="entry name" value="XANTHINE DEHYDROGENASE SUBUNIT C-RELATED"/>
    <property type="match status" value="1"/>
</dbReference>